<keyword evidence="1" id="KW-0808">Transferase</keyword>
<dbReference type="EMBL" id="CM039173">
    <property type="protein sequence ID" value="KAH9768568.1"/>
    <property type="molecule type" value="Genomic_DNA"/>
</dbReference>
<organism evidence="1 2">
    <name type="scientific">Citrus sinensis</name>
    <name type="common">Sweet orange</name>
    <name type="synonym">Citrus aurantium var. sinensis</name>
    <dbReference type="NCBI Taxonomy" id="2711"/>
    <lineage>
        <taxon>Eukaryota</taxon>
        <taxon>Viridiplantae</taxon>
        <taxon>Streptophyta</taxon>
        <taxon>Embryophyta</taxon>
        <taxon>Tracheophyta</taxon>
        <taxon>Spermatophyta</taxon>
        <taxon>Magnoliopsida</taxon>
        <taxon>eudicotyledons</taxon>
        <taxon>Gunneridae</taxon>
        <taxon>Pentapetalae</taxon>
        <taxon>rosids</taxon>
        <taxon>malvids</taxon>
        <taxon>Sapindales</taxon>
        <taxon>Rutaceae</taxon>
        <taxon>Aurantioideae</taxon>
        <taxon>Citrus</taxon>
    </lineage>
</organism>
<evidence type="ECO:0000313" key="2">
    <source>
        <dbReference type="Proteomes" id="UP000829398"/>
    </source>
</evidence>
<sequence length="210" mass="23854">MWRVIKNILPTAENLWKRKSLQDPICQRCKKEVETIKHVLVECKAARKVWELAQLPMQSHSEQSQDFLSTVQDLCSRARKREAELMVVYCWMIWFARNNFIFEGKKLEPRISAAKVESILEAYQRVRKAESAKVSPDKRANQQRWKPPSENVLKLNVDAAINNKDQVTGLGAVIRNSDGLVIAAGIKQAQLREGGQLCRSRSHSMGVAGG</sequence>
<name>A0ACB8L5Q1_CITSI</name>
<keyword evidence="1" id="KW-0695">RNA-directed DNA polymerase</keyword>
<protein>
    <submittedName>
        <fullName evidence="1">Reverse transcriptase/RNA-dependent DNA polymerase</fullName>
    </submittedName>
</protein>
<gene>
    <name evidence="1" type="ORF">KPL71_011650</name>
</gene>
<reference evidence="2" key="1">
    <citation type="journal article" date="2023" name="Hortic. Res.">
        <title>A chromosome-level phased genome enabling allele-level studies in sweet orange: a case study on citrus Huanglongbing tolerance.</title>
        <authorList>
            <person name="Wu B."/>
            <person name="Yu Q."/>
            <person name="Deng Z."/>
            <person name="Duan Y."/>
            <person name="Luo F."/>
            <person name="Gmitter F. Jr."/>
        </authorList>
    </citation>
    <scope>NUCLEOTIDE SEQUENCE [LARGE SCALE GENOMIC DNA]</scope>
    <source>
        <strain evidence="2">cv. Valencia</strain>
    </source>
</reference>
<keyword evidence="1" id="KW-0548">Nucleotidyltransferase</keyword>
<comment type="caution">
    <text evidence="1">The sequence shown here is derived from an EMBL/GenBank/DDBJ whole genome shotgun (WGS) entry which is preliminary data.</text>
</comment>
<proteinExistence type="predicted"/>
<evidence type="ECO:0000313" key="1">
    <source>
        <dbReference type="EMBL" id="KAH9768568.1"/>
    </source>
</evidence>
<keyword evidence="2" id="KW-1185">Reference proteome</keyword>
<dbReference type="Proteomes" id="UP000829398">
    <property type="component" value="Chromosome 4"/>
</dbReference>
<accession>A0ACB8L5Q1</accession>